<reference evidence="3 4" key="1">
    <citation type="submission" date="2018-11" db="EMBL/GenBank/DDBJ databases">
        <authorList>
            <consortium name="Pathogen Informatics"/>
        </authorList>
    </citation>
    <scope>NUCLEOTIDE SEQUENCE [LARGE SCALE GENOMIC DNA]</scope>
</reference>
<dbReference type="GO" id="GO:0004435">
    <property type="term" value="F:phosphatidylinositol-4,5-bisphosphate phospholipase C activity"/>
    <property type="evidence" value="ECO:0007669"/>
    <property type="project" value="TreeGrafter"/>
</dbReference>
<dbReference type="InterPro" id="IPR001192">
    <property type="entry name" value="PI-PLC_fam"/>
</dbReference>
<dbReference type="PROSITE" id="PS50007">
    <property type="entry name" value="PIPLC_X_DOMAIN"/>
    <property type="match status" value="1"/>
</dbReference>
<name>A0A3P6R8T0_9BILA</name>
<dbReference type="InterPro" id="IPR000909">
    <property type="entry name" value="PLipase_C_PInositol-sp_X_dom"/>
</dbReference>
<dbReference type="SMART" id="SM00148">
    <property type="entry name" value="PLCXc"/>
    <property type="match status" value="1"/>
</dbReference>
<dbReference type="GO" id="GO:0006629">
    <property type="term" value="P:lipid metabolic process"/>
    <property type="evidence" value="ECO:0007669"/>
    <property type="project" value="InterPro"/>
</dbReference>
<dbReference type="GO" id="GO:0035556">
    <property type="term" value="P:intracellular signal transduction"/>
    <property type="evidence" value="ECO:0007669"/>
    <property type="project" value="InterPro"/>
</dbReference>
<keyword evidence="4" id="KW-1185">Reference proteome</keyword>
<dbReference type="GO" id="GO:0005886">
    <property type="term" value="C:plasma membrane"/>
    <property type="evidence" value="ECO:0007669"/>
    <property type="project" value="TreeGrafter"/>
</dbReference>
<organism evidence="3 4">
    <name type="scientific">Gongylonema pulchrum</name>
    <dbReference type="NCBI Taxonomy" id="637853"/>
    <lineage>
        <taxon>Eukaryota</taxon>
        <taxon>Metazoa</taxon>
        <taxon>Ecdysozoa</taxon>
        <taxon>Nematoda</taxon>
        <taxon>Chromadorea</taxon>
        <taxon>Rhabditida</taxon>
        <taxon>Spirurina</taxon>
        <taxon>Spiruromorpha</taxon>
        <taxon>Spiruroidea</taxon>
        <taxon>Gongylonematidae</taxon>
        <taxon>Gongylonema</taxon>
    </lineage>
</organism>
<protein>
    <recommendedName>
        <fullName evidence="2">Phosphatidylinositol-specific phospholipase C X domain-containing protein</fullName>
    </recommendedName>
</protein>
<dbReference type="Proteomes" id="UP000271098">
    <property type="component" value="Unassembled WGS sequence"/>
</dbReference>
<dbReference type="PANTHER" id="PTHR10336">
    <property type="entry name" value="PHOSPHOINOSITIDE-SPECIFIC PHOSPHOLIPASE C FAMILY PROTEIN"/>
    <property type="match status" value="1"/>
</dbReference>
<evidence type="ECO:0000313" key="4">
    <source>
        <dbReference type="Proteomes" id="UP000271098"/>
    </source>
</evidence>
<sequence length="193" mass="21967">MRPARGYCQSVFFAVDVFDGEEGEPCITHKRTLIKAITLKDTLKAIDEYAFKTNPYPVILTIENHVGLPQQKAMARIFDEVLGDKIYIRPDDGATKPLPSPNALKNKYLLRGKKLASKHGPDQMLDQEDDEPTEKDNRKVKDAIKLEPAFSQLISLPSVKLSENIFRDIDERMLHMNLFCKMFHINCKSDGSM</sequence>
<feature type="domain" description="Phosphatidylinositol-specific phospholipase C X" evidence="2">
    <location>
        <begin position="2"/>
        <end position="113"/>
    </location>
</feature>
<feature type="region of interest" description="Disordered" evidence="1">
    <location>
        <begin position="117"/>
        <end position="137"/>
    </location>
</feature>
<evidence type="ECO:0000313" key="3">
    <source>
        <dbReference type="EMBL" id="VDK59452.1"/>
    </source>
</evidence>
<proteinExistence type="predicted"/>
<dbReference type="InterPro" id="IPR017946">
    <property type="entry name" value="PLC-like_Pdiesterase_TIM-brl"/>
</dbReference>
<accession>A0A3P6R8T0</accession>
<dbReference type="PANTHER" id="PTHR10336:SF209">
    <property type="entry name" value="PHOSPHOINOSITIDE PHOSPHOLIPASE C"/>
    <property type="match status" value="1"/>
</dbReference>
<evidence type="ECO:0000259" key="2">
    <source>
        <dbReference type="SMART" id="SM00148"/>
    </source>
</evidence>
<dbReference type="SUPFAM" id="SSF51695">
    <property type="entry name" value="PLC-like phosphodiesterases"/>
    <property type="match status" value="1"/>
</dbReference>
<dbReference type="Gene3D" id="3.20.20.190">
    <property type="entry name" value="Phosphatidylinositol (PI) phosphodiesterase"/>
    <property type="match status" value="1"/>
</dbReference>
<gene>
    <name evidence="3" type="ORF">GPUH_LOCUS7733</name>
</gene>
<evidence type="ECO:0000256" key="1">
    <source>
        <dbReference type="SAM" id="MobiDB-lite"/>
    </source>
</evidence>
<dbReference type="EMBL" id="UYRT01020758">
    <property type="protein sequence ID" value="VDK59452.1"/>
    <property type="molecule type" value="Genomic_DNA"/>
</dbReference>
<dbReference type="AlphaFoldDB" id="A0A3P6R8T0"/>
<dbReference type="OrthoDB" id="269822at2759"/>
<dbReference type="Pfam" id="PF00388">
    <property type="entry name" value="PI-PLC-X"/>
    <property type="match status" value="1"/>
</dbReference>